<dbReference type="InParanoid" id="A0A3Q7FMD8"/>
<sequence>MTLEDMDLPPLAAQTHIQKVSVGFKVITGVSWIIMIIFIQNVMLPTVMAARTYISVEIRGFVMEEGDLWEDLDNDISVKILQSFDVLELSAGLAHVCKAWRLACCDQLPLKKLDLSVLKSNFIKNIHFFVEKSVFDYENSKSNLKLYFKLETTYNLCPWLKRLVMLSWNKMKKQTICRALHICKDLESLTMPSIAHVI</sequence>
<dbReference type="SUPFAM" id="SSF81383">
    <property type="entry name" value="F-box domain"/>
    <property type="match status" value="1"/>
</dbReference>
<keyword evidence="1" id="KW-0472">Membrane</keyword>
<evidence type="ECO:0000313" key="3">
    <source>
        <dbReference type="Proteomes" id="UP000004994"/>
    </source>
</evidence>
<evidence type="ECO:0008006" key="4">
    <source>
        <dbReference type="Google" id="ProtNLM"/>
    </source>
</evidence>
<dbReference type="Gene3D" id="3.80.10.10">
    <property type="entry name" value="Ribonuclease Inhibitor"/>
    <property type="match status" value="1"/>
</dbReference>
<keyword evidence="1" id="KW-1133">Transmembrane helix</keyword>
<evidence type="ECO:0000313" key="2">
    <source>
        <dbReference type="EnsemblPlants" id="Solyc03g096615.1.1"/>
    </source>
</evidence>
<dbReference type="InterPro" id="IPR036047">
    <property type="entry name" value="F-box-like_dom_sf"/>
</dbReference>
<dbReference type="Proteomes" id="UP000004994">
    <property type="component" value="Chromosome 3"/>
</dbReference>
<evidence type="ECO:0000256" key="1">
    <source>
        <dbReference type="SAM" id="Phobius"/>
    </source>
</evidence>
<accession>A0A3Q7FMD8</accession>
<proteinExistence type="predicted"/>
<dbReference type="InterPro" id="IPR032675">
    <property type="entry name" value="LRR_dom_sf"/>
</dbReference>
<keyword evidence="1" id="KW-0812">Transmembrane</keyword>
<reference evidence="2" key="2">
    <citation type="submission" date="2019-01" db="UniProtKB">
        <authorList>
            <consortium name="EnsemblPlants"/>
        </authorList>
    </citation>
    <scope>IDENTIFICATION</scope>
    <source>
        <strain evidence="2">cv. Heinz 1706</strain>
    </source>
</reference>
<name>A0A3Q7FMD8_SOLLC</name>
<feature type="transmembrane region" description="Helical" evidence="1">
    <location>
        <begin position="20"/>
        <end position="39"/>
    </location>
</feature>
<protein>
    <recommendedName>
        <fullName evidence="4">F-box domain-containing protein</fullName>
    </recommendedName>
</protein>
<dbReference type="Gramene" id="Solyc03g096615.1.1">
    <property type="protein sequence ID" value="Solyc03g096615.1.1"/>
    <property type="gene ID" value="Solyc03g096615.1"/>
</dbReference>
<organism evidence="2">
    <name type="scientific">Solanum lycopersicum</name>
    <name type="common">Tomato</name>
    <name type="synonym">Lycopersicon esculentum</name>
    <dbReference type="NCBI Taxonomy" id="4081"/>
    <lineage>
        <taxon>Eukaryota</taxon>
        <taxon>Viridiplantae</taxon>
        <taxon>Streptophyta</taxon>
        <taxon>Embryophyta</taxon>
        <taxon>Tracheophyta</taxon>
        <taxon>Spermatophyta</taxon>
        <taxon>Magnoliopsida</taxon>
        <taxon>eudicotyledons</taxon>
        <taxon>Gunneridae</taxon>
        <taxon>Pentapetalae</taxon>
        <taxon>asterids</taxon>
        <taxon>lamiids</taxon>
        <taxon>Solanales</taxon>
        <taxon>Solanaceae</taxon>
        <taxon>Solanoideae</taxon>
        <taxon>Solaneae</taxon>
        <taxon>Solanum</taxon>
        <taxon>Solanum subgen. Lycopersicon</taxon>
    </lineage>
</organism>
<reference evidence="2" key="1">
    <citation type="journal article" date="2012" name="Nature">
        <title>The tomato genome sequence provides insights into fleshy fruit evolution.</title>
        <authorList>
            <consortium name="Tomato Genome Consortium"/>
        </authorList>
    </citation>
    <scope>NUCLEOTIDE SEQUENCE [LARGE SCALE GENOMIC DNA]</scope>
    <source>
        <strain evidence="2">cv. Heinz 1706</strain>
    </source>
</reference>
<keyword evidence="3" id="KW-1185">Reference proteome</keyword>
<dbReference type="EnsemblPlants" id="Solyc03g096615.1.1">
    <property type="protein sequence ID" value="Solyc03g096615.1.1"/>
    <property type="gene ID" value="Solyc03g096615.1"/>
</dbReference>
<dbReference type="AlphaFoldDB" id="A0A3Q7FMD8"/>